<reference evidence="2" key="1">
    <citation type="journal article" date="2023" name="IScience">
        <title>Live-bearing cockroach genome reveals convergent evolutionary mechanisms linked to viviparity in insects and beyond.</title>
        <authorList>
            <person name="Fouks B."/>
            <person name="Harrison M.C."/>
            <person name="Mikhailova A.A."/>
            <person name="Marchal E."/>
            <person name="English S."/>
            <person name="Carruthers M."/>
            <person name="Jennings E.C."/>
            <person name="Chiamaka E.L."/>
            <person name="Frigard R.A."/>
            <person name="Pippel M."/>
            <person name="Attardo G.M."/>
            <person name="Benoit J.B."/>
            <person name="Bornberg-Bauer E."/>
            <person name="Tobe S.S."/>
        </authorList>
    </citation>
    <scope>NUCLEOTIDE SEQUENCE</scope>
    <source>
        <strain evidence="2">Stay&amp;Tobe</strain>
    </source>
</reference>
<feature type="compositionally biased region" description="Polar residues" evidence="1">
    <location>
        <begin position="264"/>
        <end position="278"/>
    </location>
</feature>
<dbReference type="AlphaFoldDB" id="A0AAD8EM07"/>
<feature type="non-terminal residue" evidence="2">
    <location>
        <position position="1"/>
    </location>
</feature>
<feature type="non-terminal residue" evidence="2">
    <location>
        <position position="303"/>
    </location>
</feature>
<accession>A0AAD8EM07</accession>
<organism evidence="2 3">
    <name type="scientific">Diploptera punctata</name>
    <name type="common">Pacific beetle cockroach</name>
    <dbReference type="NCBI Taxonomy" id="6984"/>
    <lineage>
        <taxon>Eukaryota</taxon>
        <taxon>Metazoa</taxon>
        <taxon>Ecdysozoa</taxon>
        <taxon>Arthropoda</taxon>
        <taxon>Hexapoda</taxon>
        <taxon>Insecta</taxon>
        <taxon>Pterygota</taxon>
        <taxon>Neoptera</taxon>
        <taxon>Polyneoptera</taxon>
        <taxon>Dictyoptera</taxon>
        <taxon>Blattodea</taxon>
        <taxon>Blaberoidea</taxon>
        <taxon>Blaberidae</taxon>
        <taxon>Diplopterinae</taxon>
        <taxon>Diploptera</taxon>
    </lineage>
</organism>
<keyword evidence="3" id="KW-1185">Reference proteome</keyword>
<sequence length="303" mass="34304">PSRRISYRIIIQDRFYYSINVMFSLSCRNCAMQSLYRTSLNYIYLETGDTGVARKMCSNFVVIFPKITIFALLDLSSLLGNCRCANSSLARELLYMKSHNIRQKMESYRGPLVFRTSVQDRYTIRDMVGVSTITNGRLRLEFHDHLTEKSHEILINASKGIRDVVYVSVHVRRTDYAYYMSEKDLSLMASCNHTILDYGKNYNIQSGHRLDSGNLFWRIQLDQDLLDTIIAIYPEWFKDYNLSRVGTTMAEGGSGGTGAAPDTGHTSGGQPSTPNSTGLLPLSPPKAEVDDSPLQKSMDKNKE</sequence>
<dbReference type="Proteomes" id="UP001233999">
    <property type="component" value="Unassembled WGS sequence"/>
</dbReference>
<name>A0AAD8EM07_DIPPU</name>
<feature type="region of interest" description="Disordered" evidence="1">
    <location>
        <begin position="251"/>
        <end position="303"/>
    </location>
</feature>
<proteinExistence type="predicted"/>
<evidence type="ECO:0000313" key="2">
    <source>
        <dbReference type="EMBL" id="KAJ9595061.1"/>
    </source>
</evidence>
<evidence type="ECO:0000313" key="3">
    <source>
        <dbReference type="Proteomes" id="UP001233999"/>
    </source>
</evidence>
<gene>
    <name evidence="2" type="ORF">L9F63_013658</name>
</gene>
<comment type="caution">
    <text evidence="2">The sequence shown here is derived from an EMBL/GenBank/DDBJ whole genome shotgun (WGS) entry which is preliminary data.</text>
</comment>
<dbReference type="EMBL" id="JASPKZ010002697">
    <property type="protein sequence ID" value="KAJ9595061.1"/>
    <property type="molecule type" value="Genomic_DNA"/>
</dbReference>
<reference evidence="2" key="2">
    <citation type="submission" date="2023-05" db="EMBL/GenBank/DDBJ databases">
        <authorList>
            <person name="Fouks B."/>
        </authorList>
    </citation>
    <scope>NUCLEOTIDE SEQUENCE</scope>
    <source>
        <strain evidence="2">Stay&amp;Tobe</strain>
        <tissue evidence="2">Testes</tissue>
    </source>
</reference>
<evidence type="ECO:0000256" key="1">
    <source>
        <dbReference type="SAM" id="MobiDB-lite"/>
    </source>
</evidence>
<protein>
    <submittedName>
        <fullName evidence="2">Uncharacterized protein</fullName>
    </submittedName>
</protein>